<comment type="caution">
    <text evidence="3">The sequence shown here is derived from an EMBL/GenBank/DDBJ whole genome shotgun (WGS) entry which is preliminary data.</text>
</comment>
<proteinExistence type="predicted"/>
<name>I7KKY3_9LACO</name>
<protein>
    <submittedName>
        <fullName evidence="3">Putative lipoprotein</fullName>
    </submittedName>
</protein>
<dbReference type="OrthoDB" id="9962781at2"/>
<sequence length="216" mass="23445">MSVSKRIILPSVVLALLGGAAIQQTTSATTVQQNIADLSSQAINQVKISNNTDNIYIKTGEKLSVDYDGPKDSAPIVQVKDNCLELTPRHRFSFNFFSRNTYTITITLPQAKLQSFSIDSSNGDVKVDKIYADKGHISTSNGDIIISNLISQFGFELSSSNGDIVVEHNNASGYDFSNSNGTNTFENTTVSNSFAKMHSKNNVLEINNSNGDIVIN</sequence>
<keyword evidence="1" id="KW-0732">Signal</keyword>
<evidence type="ECO:0000259" key="2">
    <source>
        <dbReference type="Pfam" id="PF13349"/>
    </source>
</evidence>
<accession>I7KKY3</accession>
<gene>
    <name evidence="3" type="ORF">BN53_02175</name>
</gene>
<feature type="signal peptide" evidence="1">
    <location>
        <begin position="1"/>
        <end position="20"/>
    </location>
</feature>
<keyword evidence="3" id="KW-0449">Lipoprotein</keyword>
<evidence type="ECO:0000313" key="3">
    <source>
        <dbReference type="EMBL" id="CCI84909.1"/>
    </source>
</evidence>
<feature type="chain" id="PRO_5039548319" evidence="1">
    <location>
        <begin position="21"/>
        <end position="216"/>
    </location>
</feature>
<keyword evidence="4" id="KW-1185">Reference proteome</keyword>
<dbReference type="EMBL" id="CAKD01000013">
    <property type="protein sequence ID" value="CCI84909.1"/>
    <property type="molecule type" value="Genomic_DNA"/>
</dbReference>
<dbReference type="STRING" id="1423790.BN53_02175"/>
<dbReference type="eggNOG" id="COG3595">
    <property type="taxonomic scope" value="Bacteria"/>
</dbReference>
<dbReference type="AlphaFoldDB" id="I7KKY3"/>
<dbReference type="RefSeq" id="WP_009559464.1">
    <property type="nucleotide sequence ID" value="NZ_AYZN01000002.1"/>
</dbReference>
<dbReference type="PATRIC" id="fig|1423790.3.peg.1002"/>
<dbReference type="InterPro" id="IPR025164">
    <property type="entry name" value="Toastrack_DUF4097"/>
</dbReference>
<evidence type="ECO:0000256" key="1">
    <source>
        <dbReference type="SAM" id="SignalP"/>
    </source>
</evidence>
<reference evidence="3 4" key="1">
    <citation type="submission" date="2012-06" db="EMBL/GenBank/DDBJ databases">
        <title>Draft Genome Sequence of Lactobacillus pasteurii CRBIP 24.76T.</title>
        <authorList>
            <person name="Cousin S."/>
            <person name="Bouchier C."/>
            <person name="Loux V."/>
            <person name="Ma L."/>
            <person name="Creno S."/>
            <person name="Bizet C."/>
            <person name="Clermont D."/>
        </authorList>
    </citation>
    <scope>NUCLEOTIDE SEQUENCE [LARGE SCALE GENOMIC DNA]</scope>
    <source>
        <strain evidence="4">CRBIP 24.76T</strain>
    </source>
</reference>
<dbReference type="Proteomes" id="UP000009311">
    <property type="component" value="Unassembled WGS sequence"/>
</dbReference>
<evidence type="ECO:0000313" key="4">
    <source>
        <dbReference type="Proteomes" id="UP000009311"/>
    </source>
</evidence>
<dbReference type="Pfam" id="PF13349">
    <property type="entry name" value="DUF4097"/>
    <property type="match status" value="1"/>
</dbReference>
<feature type="domain" description="DUF4097" evidence="2">
    <location>
        <begin position="43"/>
        <end position="215"/>
    </location>
</feature>
<organism evidence="3 4">
    <name type="scientific">Lactobacillus pasteurii DSM 23907 = CRBIP 24.76</name>
    <dbReference type="NCBI Taxonomy" id="1423790"/>
    <lineage>
        <taxon>Bacteria</taxon>
        <taxon>Bacillati</taxon>
        <taxon>Bacillota</taxon>
        <taxon>Bacilli</taxon>
        <taxon>Lactobacillales</taxon>
        <taxon>Lactobacillaceae</taxon>
        <taxon>Lactobacillus</taxon>
    </lineage>
</organism>